<organism evidence="2">
    <name type="scientific">Fagus sylvatica</name>
    <name type="common">Beechnut</name>
    <dbReference type="NCBI Taxonomy" id="28930"/>
    <lineage>
        <taxon>Eukaryota</taxon>
        <taxon>Viridiplantae</taxon>
        <taxon>Streptophyta</taxon>
        <taxon>Embryophyta</taxon>
        <taxon>Tracheophyta</taxon>
        <taxon>Spermatophyta</taxon>
        <taxon>Magnoliopsida</taxon>
        <taxon>eudicotyledons</taxon>
        <taxon>Gunneridae</taxon>
        <taxon>Pentapetalae</taxon>
        <taxon>rosids</taxon>
        <taxon>fabids</taxon>
        <taxon>Fagales</taxon>
        <taxon>Fagaceae</taxon>
        <taxon>Fagus</taxon>
    </lineage>
</organism>
<feature type="domain" description="Reverse transcriptase zinc-binding" evidence="1">
    <location>
        <begin position="464"/>
        <end position="515"/>
    </location>
</feature>
<dbReference type="EMBL" id="OIVN01002502">
    <property type="protein sequence ID" value="SPD04158.1"/>
    <property type="molecule type" value="Genomic_DNA"/>
</dbReference>
<dbReference type="Pfam" id="PF13966">
    <property type="entry name" value="zf-RVT"/>
    <property type="match status" value="1"/>
</dbReference>
<dbReference type="PANTHER" id="PTHR36617">
    <property type="entry name" value="PROTEIN, PUTATIVE-RELATED"/>
    <property type="match status" value="1"/>
</dbReference>
<evidence type="ECO:0000313" key="2">
    <source>
        <dbReference type="EMBL" id="SPD04158.1"/>
    </source>
</evidence>
<reference evidence="2" key="1">
    <citation type="submission" date="2018-02" db="EMBL/GenBank/DDBJ databases">
        <authorList>
            <person name="Cohen D.B."/>
            <person name="Kent A.D."/>
        </authorList>
    </citation>
    <scope>NUCLEOTIDE SEQUENCE</scope>
</reference>
<proteinExistence type="predicted"/>
<dbReference type="PANTHER" id="PTHR36617:SF16">
    <property type="entry name" value="OS04G0516500 PROTEIN"/>
    <property type="match status" value="1"/>
</dbReference>
<accession>A0A2N9GXA4</accession>
<dbReference type="AlphaFoldDB" id="A0A2N9GXA4"/>
<name>A0A2N9GXA4_FAGSY</name>
<protein>
    <recommendedName>
        <fullName evidence="1">Reverse transcriptase zinc-binding domain-containing protein</fullName>
    </recommendedName>
</protein>
<sequence>MFEKSINATFIALIPKKPGAMEMKNFRPISLISGVYKIVAKVLANRLKMVVGKVVSAPQNAFVQGCQILDSVLIANECLDSRLKSGDPGMAMVKMDFHVHLNCSLFGLNQWLLSQAREGGFISGYDIGQTNFLSISHLLFEDDTLILCGADSDQLWHLKDVEGLAAVLGCKVAELPIIYLGLPLGSSFKDQSIWNGIIKKMEKRLAGWKPHHIEKIQRDFLWEGMGGEFKYHLVSWDLGSTGTFSGTGTGTGTQYPGCTRTSAVPGTGTAPKLPYPCFIGWDQVCTPIHCGGLGIRNLVTFNQALLGKWLWGYATEREALWRKIVDLKYGSMRGGWCSNVFQGPYGTSLWKTIWKGWPRFAAYVSFKVGNGAFLSFWQDHWCGDTPLMVRFPKLYRLASHPEASVQDLMIFDGTNHHWDVNFIQLVHDWELESIADFLDVIYSVVPRQGEIDNICWNPSSNKVFSVNSYYKVLTSPTHRSFPWKRVWKSLVPLKVNFFVWTAALGKVLTIDNLQKCR</sequence>
<dbReference type="InterPro" id="IPR026960">
    <property type="entry name" value="RVT-Znf"/>
</dbReference>
<evidence type="ECO:0000259" key="1">
    <source>
        <dbReference type="Pfam" id="PF13966"/>
    </source>
</evidence>
<gene>
    <name evidence="2" type="ORF">FSB_LOCUS32040</name>
</gene>